<dbReference type="Gene3D" id="3.10.180.10">
    <property type="entry name" value="2,3-Dihydroxybiphenyl 1,2-Dioxygenase, domain 1"/>
    <property type="match status" value="1"/>
</dbReference>
<proteinExistence type="predicted"/>
<accession>A0ABV1JES1</accession>
<dbReference type="InterPro" id="IPR029068">
    <property type="entry name" value="Glyas_Bleomycin-R_OHBP_Dase"/>
</dbReference>
<evidence type="ECO:0000313" key="2">
    <source>
        <dbReference type="Proteomes" id="UP001487305"/>
    </source>
</evidence>
<dbReference type="Proteomes" id="UP001487305">
    <property type="component" value="Unassembled WGS sequence"/>
</dbReference>
<evidence type="ECO:0008006" key="3">
    <source>
        <dbReference type="Google" id="ProtNLM"/>
    </source>
</evidence>
<gene>
    <name evidence="1" type="ORF">AAA083_11410</name>
</gene>
<protein>
    <recommendedName>
        <fullName evidence="3">Glyoxalase</fullName>
    </recommendedName>
</protein>
<dbReference type="EMBL" id="JBBNOP010000010">
    <property type="protein sequence ID" value="MEQ3363580.1"/>
    <property type="molecule type" value="Genomic_DNA"/>
</dbReference>
<comment type="caution">
    <text evidence="1">The sequence shown here is derived from an EMBL/GenBank/DDBJ whole genome shotgun (WGS) entry which is preliminary data.</text>
</comment>
<reference evidence="1 2" key="1">
    <citation type="submission" date="2024-04" db="EMBL/GenBank/DDBJ databases">
        <title>Human intestinal bacterial collection.</title>
        <authorList>
            <person name="Pauvert C."/>
            <person name="Hitch T.C.A."/>
            <person name="Clavel T."/>
        </authorList>
    </citation>
    <scope>NUCLEOTIDE SEQUENCE [LARGE SCALE GENOMIC DNA]</scope>
    <source>
        <strain evidence="1 2">CLA-KB-H42</strain>
    </source>
</reference>
<dbReference type="RefSeq" id="WP_281255967.1">
    <property type="nucleotide sequence ID" value="NZ_DBFADM010000035.1"/>
</dbReference>
<organism evidence="1 2">
    <name type="scientific">Raoultibacter massiliensis</name>
    <dbReference type="NCBI Taxonomy" id="1852371"/>
    <lineage>
        <taxon>Bacteria</taxon>
        <taxon>Bacillati</taxon>
        <taxon>Actinomycetota</taxon>
        <taxon>Coriobacteriia</taxon>
        <taxon>Eggerthellales</taxon>
        <taxon>Eggerthellaceae</taxon>
        <taxon>Raoultibacter</taxon>
    </lineage>
</organism>
<dbReference type="SUPFAM" id="SSF54593">
    <property type="entry name" value="Glyoxalase/Bleomycin resistance protein/Dihydroxybiphenyl dioxygenase"/>
    <property type="match status" value="1"/>
</dbReference>
<sequence length="44" mass="4684">MTKAAGGTDHGAPSPRDCHPGYYAAFVCDLEGNNIEAVIRDYAE</sequence>
<evidence type="ECO:0000313" key="1">
    <source>
        <dbReference type="EMBL" id="MEQ3363580.1"/>
    </source>
</evidence>
<keyword evidence="2" id="KW-1185">Reference proteome</keyword>
<name>A0ABV1JES1_9ACTN</name>